<dbReference type="GO" id="GO:0005737">
    <property type="term" value="C:cytoplasm"/>
    <property type="evidence" value="ECO:0007669"/>
    <property type="project" value="TreeGrafter"/>
</dbReference>
<dbReference type="EMBL" id="HBFM01026487">
    <property type="protein sequence ID" value="CAD8784307.1"/>
    <property type="molecule type" value="Transcribed_RNA"/>
</dbReference>
<name>A0A7S0V9X4_9CHLO</name>
<dbReference type="AlphaFoldDB" id="A0A7S0V9X4"/>
<evidence type="ECO:0000256" key="5">
    <source>
        <dbReference type="ARBA" id="ARBA00023136"/>
    </source>
</evidence>
<dbReference type="Pfam" id="PF04117">
    <property type="entry name" value="Mpv17_PMP22"/>
    <property type="match status" value="1"/>
</dbReference>
<evidence type="ECO:0000256" key="4">
    <source>
        <dbReference type="ARBA" id="ARBA00022989"/>
    </source>
</evidence>
<gene>
    <name evidence="7" type="ORF">PPAR00522_LOCUS17133</name>
</gene>
<feature type="transmembrane region" description="Helical" evidence="6">
    <location>
        <begin position="65"/>
        <end position="82"/>
    </location>
</feature>
<sequence length="214" mass="24364">MSISRIGNAVKAPFITVFRAYNNVAMKHPFGTGVITTGLKTSAADLFAQKVVEQKEDFDWRRHSMFCLFGFGYLGCFQYYLYNNLFARWRPAITAAVGARFSAPVKVFIDQCIHHPTLYFPCFYLLKGFLEGRPVADTFERYREDLWENLKALWTIWVPAQLFNFSVVPFHLRIPFVAAVSMAWTIILSVMRGAMNKSNDDENVPVPVTTAAAP</sequence>
<evidence type="ECO:0000256" key="1">
    <source>
        <dbReference type="ARBA" id="ARBA00004141"/>
    </source>
</evidence>
<evidence type="ECO:0000256" key="3">
    <source>
        <dbReference type="ARBA" id="ARBA00022692"/>
    </source>
</evidence>
<feature type="transmembrane region" description="Helical" evidence="6">
    <location>
        <begin position="172"/>
        <end position="191"/>
    </location>
</feature>
<evidence type="ECO:0000256" key="6">
    <source>
        <dbReference type="RuleBase" id="RU363053"/>
    </source>
</evidence>
<reference evidence="7" key="1">
    <citation type="submission" date="2021-01" db="EMBL/GenBank/DDBJ databases">
        <authorList>
            <person name="Corre E."/>
            <person name="Pelletier E."/>
            <person name="Niang G."/>
            <person name="Scheremetjew M."/>
            <person name="Finn R."/>
            <person name="Kale V."/>
            <person name="Holt S."/>
            <person name="Cochrane G."/>
            <person name="Meng A."/>
            <person name="Brown T."/>
            <person name="Cohen L."/>
        </authorList>
    </citation>
    <scope>NUCLEOTIDE SEQUENCE</scope>
    <source>
        <strain evidence="7">SAG 63-3</strain>
    </source>
</reference>
<protein>
    <recommendedName>
        <fullName evidence="8">Peroxisomal membrane protein</fullName>
    </recommendedName>
</protein>
<dbReference type="PANTHER" id="PTHR11266">
    <property type="entry name" value="PEROXISOMAL MEMBRANE PROTEIN 2, PXMP2 MPV17"/>
    <property type="match status" value="1"/>
</dbReference>
<dbReference type="GO" id="GO:0016020">
    <property type="term" value="C:membrane"/>
    <property type="evidence" value="ECO:0007669"/>
    <property type="project" value="UniProtKB-SubCell"/>
</dbReference>
<dbReference type="PANTHER" id="PTHR11266:SF21">
    <property type="entry name" value="ACT DOMAIN-CONTAINING PROTEIN"/>
    <property type="match status" value="1"/>
</dbReference>
<keyword evidence="5 6" id="KW-0472">Membrane</keyword>
<accession>A0A7S0V9X4</accession>
<keyword evidence="3 6" id="KW-0812">Transmembrane</keyword>
<comment type="similarity">
    <text evidence="2 6">Belongs to the peroxisomal membrane protein PXMP2/4 family.</text>
</comment>
<proteinExistence type="inferred from homology"/>
<dbReference type="InterPro" id="IPR007248">
    <property type="entry name" value="Mpv17_PMP22"/>
</dbReference>
<comment type="subcellular location">
    <subcellularLocation>
        <location evidence="1">Membrane</location>
        <topology evidence="1">Multi-pass membrane protein</topology>
    </subcellularLocation>
</comment>
<organism evidence="7">
    <name type="scientific">Polytomella parva</name>
    <dbReference type="NCBI Taxonomy" id="51329"/>
    <lineage>
        <taxon>Eukaryota</taxon>
        <taxon>Viridiplantae</taxon>
        <taxon>Chlorophyta</taxon>
        <taxon>core chlorophytes</taxon>
        <taxon>Chlorophyceae</taxon>
        <taxon>CS clade</taxon>
        <taxon>Chlamydomonadales</taxon>
        <taxon>Chlamydomonadaceae</taxon>
        <taxon>Polytomella</taxon>
    </lineage>
</organism>
<keyword evidence="4 6" id="KW-1133">Transmembrane helix</keyword>
<evidence type="ECO:0008006" key="8">
    <source>
        <dbReference type="Google" id="ProtNLM"/>
    </source>
</evidence>
<evidence type="ECO:0000256" key="2">
    <source>
        <dbReference type="ARBA" id="ARBA00006824"/>
    </source>
</evidence>
<evidence type="ECO:0000313" key="7">
    <source>
        <dbReference type="EMBL" id="CAD8784307.1"/>
    </source>
</evidence>